<dbReference type="Pfam" id="PF21809">
    <property type="entry name" value="Glyco_hydro_84_hel"/>
    <property type="match status" value="1"/>
</dbReference>
<reference evidence="7" key="1">
    <citation type="submission" date="2017-02" db="EMBL/GenBank/DDBJ databases">
        <authorList>
            <person name="Varghese N."/>
            <person name="Submissions S."/>
        </authorList>
    </citation>
    <scope>NUCLEOTIDE SEQUENCE [LARGE SCALE GENOMIC DNA]</scope>
    <source>
        <strain evidence="7">DSM 24967</strain>
    </source>
</reference>
<feature type="chain" id="PRO_5012278663" evidence="4">
    <location>
        <begin position="22"/>
        <end position="834"/>
    </location>
</feature>
<evidence type="ECO:0000256" key="4">
    <source>
        <dbReference type="SAM" id="SignalP"/>
    </source>
</evidence>
<dbReference type="SUPFAM" id="SSF55545">
    <property type="entry name" value="beta-N-acetylhexosaminidase-like domain"/>
    <property type="match status" value="1"/>
</dbReference>
<protein>
    <submittedName>
        <fullName evidence="6">Hyaluronoglucosaminidase</fullName>
    </submittedName>
</protein>
<dbReference type="InterPro" id="IPR029018">
    <property type="entry name" value="Hex-like_dom2"/>
</dbReference>
<dbReference type="Gene3D" id="2.60.40.1180">
    <property type="entry name" value="Golgi alpha-mannosidase II"/>
    <property type="match status" value="1"/>
</dbReference>
<dbReference type="Proteomes" id="UP000190852">
    <property type="component" value="Unassembled WGS sequence"/>
</dbReference>
<evidence type="ECO:0000313" key="7">
    <source>
        <dbReference type="Proteomes" id="UP000190852"/>
    </source>
</evidence>
<keyword evidence="7" id="KW-1185">Reference proteome</keyword>
<proteinExistence type="inferred from homology"/>
<feature type="domain" description="GH84" evidence="5">
    <location>
        <begin position="148"/>
        <end position="416"/>
    </location>
</feature>
<dbReference type="SUPFAM" id="SSF140657">
    <property type="entry name" value="Hyaluronidase post-catalytic domain-like"/>
    <property type="match status" value="1"/>
</dbReference>
<dbReference type="Pfam" id="PF02838">
    <property type="entry name" value="Glyco_hydro_20b"/>
    <property type="match status" value="1"/>
</dbReference>
<dbReference type="InterPro" id="IPR017853">
    <property type="entry name" value="GH"/>
</dbReference>
<keyword evidence="2 3" id="KW-0326">Glycosidase</keyword>
<dbReference type="Gene3D" id="3.20.20.80">
    <property type="entry name" value="Glycosidases"/>
    <property type="match status" value="1"/>
</dbReference>
<sequence length="834" mass="94940">MKKLILFIFLPLLFLTSKGHAQYSPVQIFPTPQEILISTQTFIPSGYFLTGIKSVDADAIALLKEFLPISTQKKGTPLKIVMLNDKKEELKRSGAYRLTIQPKSILIEIVDGRSLFYAAQTIKQLVKRNDGGQILLNPCTITDYPDINFRGIVEGFYGQPWSFDDRIELLRYFGKLKLNTYIYGPKDDPYHRYPSWREPYPADEAKQIVALLTEASKNKVDFVWAMNPGRDIKWNAADSNAVLSKFESMYTLGVRCFALFFDDIAGEGTNSEKQAGLLNYINAQFVQKKGDVKPLLLCPTEFNRTASSTGVNAYLDVLGNLLDPSVMIMWTGDKVVGDITKENLQWVKSHIKRNPFIWWNFPVNDYVRDHLLMGPAYGLDKDVDNAMTGFVSNPMDKSEASKIGIFGVAMYSWNIKKYDPEKSWEEACRQCMPEAPIAFLTFCAHNSDPGPNGHNFRRDESVQIKPVIDVFSQSFKLGKYLEFEASQLNALFSQMAVAPTMIYSQSPNKRLIRQINPWLRQFELVGNAGKETMEMANAWINKDEMSTWQNYSAVTALFDSIQEVDRNFNKNDFQPGVKTASKVIMPFIQQVYKQVGNELLARHEDEMQSSSSQIYSNVEQLKTQPVSEREDEIVIVPVFQPIKIKPGEYVGIQTISNKKMNSISLNLPLSSDNWRLFESSVDGKTWNQLKVTKDEDDMESAIVSPDIRYVRMINNSPKEQTFFLMDFTLQTNKVEKLKPELLPYDKDLKTFQLLSSPNLLEIDCKGANEVLLFLSGVIGYVRVEAMPLNGDKYIIYQGGADFIKLPRILYPDATRLYVSGLSSQPIRIHEIVKK</sequence>
<dbReference type="EMBL" id="FUYQ01000010">
    <property type="protein sequence ID" value="SKB54419.1"/>
    <property type="molecule type" value="Genomic_DNA"/>
</dbReference>
<name>A0A1T5C4Z8_9BACT</name>
<dbReference type="GO" id="GO:0005975">
    <property type="term" value="P:carbohydrate metabolic process"/>
    <property type="evidence" value="ECO:0007669"/>
    <property type="project" value="UniProtKB-ARBA"/>
</dbReference>
<gene>
    <name evidence="6" type="ORF">SAMN05660349_01682</name>
</gene>
<dbReference type="Gene3D" id="3.30.379.10">
    <property type="entry name" value="Chitobiase/beta-hexosaminidase domain 2-like"/>
    <property type="match status" value="1"/>
</dbReference>
<dbReference type="GO" id="GO:1901135">
    <property type="term" value="P:carbohydrate derivative metabolic process"/>
    <property type="evidence" value="ECO:0007669"/>
    <property type="project" value="UniProtKB-ARBA"/>
</dbReference>
<dbReference type="SUPFAM" id="SSF51445">
    <property type="entry name" value="(Trans)glycosidases"/>
    <property type="match status" value="1"/>
</dbReference>
<dbReference type="InterPro" id="IPR013780">
    <property type="entry name" value="Glyco_hydro_b"/>
</dbReference>
<dbReference type="GO" id="GO:0015929">
    <property type="term" value="F:hexosaminidase activity"/>
    <property type="evidence" value="ECO:0007669"/>
    <property type="project" value="UniProtKB-ARBA"/>
</dbReference>
<keyword evidence="1 3" id="KW-0378">Hydrolase</keyword>
<dbReference type="Pfam" id="PF18344">
    <property type="entry name" value="CBM32"/>
    <property type="match status" value="1"/>
</dbReference>
<evidence type="ECO:0000313" key="6">
    <source>
        <dbReference type="EMBL" id="SKB54419.1"/>
    </source>
</evidence>
<comment type="similarity">
    <text evidence="3">Belongs to the glycosyl hydrolase 84 family.</text>
</comment>
<dbReference type="InterPro" id="IPR011496">
    <property type="entry name" value="O-GlcNAcase_cat"/>
</dbReference>
<dbReference type="RefSeq" id="WP_079683233.1">
    <property type="nucleotide sequence ID" value="NZ_FUYQ01000010.1"/>
</dbReference>
<evidence type="ECO:0000259" key="5">
    <source>
        <dbReference type="PROSITE" id="PS52009"/>
    </source>
</evidence>
<evidence type="ECO:0000256" key="2">
    <source>
        <dbReference type="ARBA" id="ARBA00023295"/>
    </source>
</evidence>
<dbReference type="PANTHER" id="PTHR13170:SF16">
    <property type="entry name" value="PROTEIN O-GLCNACASE"/>
    <property type="match status" value="1"/>
</dbReference>
<dbReference type="Gene3D" id="1.20.58.460">
    <property type="entry name" value="Hyaluronidase post-catalytic domain-like"/>
    <property type="match status" value="1"/>
</dbReference>
<accession>A0A1T5C4Z8</accession>
<dbReference type="AlphaFoldDB" id="A0A1T5C4Z8"/>
<dbReference type="PROSITE" id="PS52009">
    <property type="entry name" value="GH84"/>
    <property type="match status" value="1"/>
</dbReference>
<evidence type="ECO:0000256" key="1">
    <source>
        <dbReference type="ARBA" id="ARBA00022801"/>
    </source>
</evidence>
<dbReference type="Pfam" id="PF07555">
    <property type="entry name" value="NAGidase"/>
    <property type="match status" value="1"/>
</dbReference>
<feature type="active site" description="Proton donor" evidence="3">
    <location>
        <position position="263"/>
    </location>
</feature>
<dbReference type="InterPro" id="IPR051822">
    <property type="entry name" value="Glycosyl_Hydrolase_84"/>
</dbReference>
<dbReference type="InterPro" id="IPR015882">
    <property type="entry name" value="HEX_bac_N"/>
</dbReference>
<feature type="signal peptide" evidence="4">
    <location>
        <begin position="1"/>
        <end position="21"/>
    </location>
</feature>
<dbReference type="PANTHER" id="PTHR13170">
    <property type="entry name" value="O-GLCNACASE"/>
    <property type="match status" value="1"/>
</dbReference>
<dbReference type="InterPro" id="IPR049478">
    <property type="entry name" value="BT_4395-like_hel"/>
</dbReference>
<evidence type="ECO:0000256" key="3">
    <source>
        <dbReference type="PROSITE-ProRule" id="PRU01353"/>
    </source>
</evidence>
<keyword evidence="4" id="KW-0732">Signal</keyword>
<organism evidence="6 7">
    <name type="scientific">Parabacteroides chartae</name>
    <dbReference type="NCBI Taxonomy" id="1037355"/>
    <lineage>
        <taxon>Bacteria</taxon>
        <taxon>Pseudomonadati</taxon>
        <taxon>Bacteroidota</taxon>
        <taxon>Bacteroidia</taxon>
        <taxon>Bacteroidales</taxon>
        <taxon>Tannerellaceae</taxon>
        <taxon>Parabacteroides</taxon>
    </lineage>
</organism>